<dbReference type="Proteomes" id="UP000466848">
    <property type="component" value="Chromosome"/>
</dbReference>
<dbReference type="AlphaFoldDB" id="A0A858BRG1"/>
<keyword evidence="2" id="KW-1185">Reference proteome</keyword>
<evidence type="ECO:0000313" key="2">
    <source>
        <dbReference type="Proteomes" id="UP000466848"/>
    </source>
</evidence>
<proteinExistence type="predicted"/>
<gene>
    <name evidence="1" type="ORF">Ami103574_03685</name>
</gene>
<organism evidence="1 2">
    <name type="scientific">Aminipila butyrica</name>
    <dbReference type="NCBI Taxonomy" id="433296"/>
    <lineage>
        <taxon>Bacteria</taxon>
        <taxon>Bacillati</taxon>
        <taxon>Bacillota</taxon>
        <taxon>Clostridia</taxon>
        <taxon>Peptostreptococcales</taxon>
        <taxon>Anaerovoracaceae</taxon>
        <taxon>Aminipila</taxon>
    </lineage>
</organism>
<accession>A0A858BRG1</accession>
<evidence type="ECO:0000313" key="1">
    <source>
        <dbReference type="EMBL" id="QIB68473.1"/>
    </source>
</evidence>
<dbReference type="EMBL" id="CP048649">
    <property type="protein sequence ID" value="QIB68473.1"/>
    <property type="molecule type" value="Genomic_DNA"/>
</dbReference>
<dbReference type="RefSeq" id="WP_163065336.1">
    <property type="nucleotide sequence ID" value="NZ_CP048649.1"/>
</dbReference>
<name>A0A858BRG1_9FIRM</name>
<dbReference type="KEGG" id="abut:Ami103574_03685"/>
<reference evidence="1 2" key="1">
    <citation type="submission" date="2020-02" db="EMBL/GenBank/DDBJ databases">
        <authorList>
            <person name="Kim Y.B."/>
            <person name="Roh S.W."/>
        </authorList>
    </citation>
    <scope>NUCLEOTIDE SEQUENCE [LARGE SCALE GENOMIC DNA]</scope>
    <source>
        <strain evidence="1 2">DSM 103574</strain>
    </source>
</reference>
<dbReference type="Pfam" id="PF18937">
    <property type="entry name" value="DUF5685"/>
    <property type="match status" value="1"/>
</dbReference>
<sequence>MLGYVVPHKGELKIREYEIYRSYYCGICKSVGRRYGQLPRLVLSYDFAFLALLLAALEPESESLKREHCLVHPVQKKPVTEENHAIRYGGDVMLILAYYKLMDDYLDDNSYKARAAALGLEPTIRRIRKEKEGLCQLTETNLQALAQLEKANCPELDRVEEPFAQIMKAIFQQGALETGGTVDVANLEKRQKLLGHIGYHLGKWIYLMDAYEDIDENIAKKTYNPLLYRFDYDSDKESISSFRERIRDEVEFNLIHYLAELSNGLDLLDIKKNRGILENIAYLGLRRRTEQVLAGEKPSEPDSPSVHEEQ</sequence>
<protein>
    <submittedName>
        <fullName evidence="1">Uncharacterized protein</fullName>
    </submittedName>
</protein>
<dbReference type="InterPro" id="IPR043740">
    <property type="entry name" value="DUF5685"/>
</dbReference>